<evidence type="ECO:0000313" key="6">
    <source>
        <dbReference type="EMBL" id="TDH24832.1"/>
    </source>
</evidence>
<comment type="subcellular location">
    <subcellularLocation>
        <location evidence="1">Membrane</location>
        <topology evidence="1">Multi-pass membrane protein</topology>
    </subcellularLocation>
</comment>
<dbReference type="AlphaFoldDB" id="A0A4V3A6L4"/>
<evidence type="ECO:0000256" key="5">
    <source>
        <dbReference type="SAM" id="Phobius"/>
    </source>
</evidence>
<sequence length="55" mass="5775">MAAHLSKPPRRNALVDGFPIMGAPNAGDTAWMLASAALVLLMTPGLAFFYGGMVR</sequence>
<evidence type="ECO:0000256" key="4">
    <source>
        <dbReference type="ARBA" id="ARBA00023136"/>
    </source>
</evidence>
<dbReference type="SUPFAM" id="SSF111352">
    <property type="entry name" value="Ammonium transporter"/>
    <property type="match status" value="1"/>
</dbReference>
<gene>
    <name evidence="6" type="ORF">EJ571_02785</name>
</gene>
<proteinExistence type="predicted"/>
<keyword evidence="3 5" id="KW-1133">Transmembrane helix</keyword>
<name>A0A4V3A6L4_9MYCO</name>
<comment type="caution">
    <text evidence="6">The sequence shown here is derived from an EMBL/GenBank/DDBJ whole genome shotgun (WGS) entry which is preliminary data.</text>
</comment>
<feature type="transmembrane region" description="Helical" evidence="5">
    <location>
        <begin position="30"/>
        <end position="50"/>
    </location>
</feature>
<keyword evidence="4 5" id="KW-0472">Membrane</keyword>
<evidence type="ECO:0000256" key="1">
    <source>
        <dbReference type="ARBA" id="ARBA00004141"/>
    </source>
</evidence>
<dbReference type="InterPro" id="IPR029020">
    <property type="entry name" value="Ammonium/urea_transptr"/>
</dbReference>
<evidence type="ECO:0000313" key="7">
    <source>
        <dbReference type="Proteomes" id="UP000295627"/>
    </source>
</evidence>
<dbReference type="Proteomes" id="UP000295627">
    <property type="component" value="Unassembled WGS sequence"/>
</dbReference>
<evidence type="ECO:0000256" key="3">
    <source>
        <dbReference type="ARBA" id="ARBA00022989"/>
    </source>
</evidence>
<dbReference type="GO" id="GO:0016020">
    <property type="term" value="C:membrane"/>
    <property type="evidence" value="ECO:0007669"/>
    <property type="project" value="UniProtKB-SubCell"/>
</dbReference>
<keyword evidence="2 5" id="KW-0812">Transmembrane</keyword>
<dbReference type="Gene3D" id="1.10.3430.10">
    <property type="entry name" value="Ammonium transporter AmtB like domains"/>
    <property type="match status" value="1"/>
</dbReference>
<dbReference type="EMBL" id="RXLR01000007">
    <property type="protein sequence ID" value="TDH24832.1"/>
    <property type="molecule type" value="Genomic_DNA"/>
</dbReference>
<reference evidence="6 7" key="1">
    <citation type="journal article" date="2019" name="Sci. Rep.">
        <title>Extended insight into the Mycobacterium chelonae-abscessus complex through whole genome sequencing of Mycobacterium salmoniphilum outbreak and Mycobacterium salmoniphilum-like strains.</title>
        <authorList>
            <person name="Behra P.R.K."/>
            <person name="Das S."/>
            <person name="Pettersson B.M.F."/>
            <person name="Shirreff L."/>
            <person name="DuCote T."/>
            <person name="Jacobsson K.G."/>
            <person name="Ennis D.G."/>
            <person name="Kirsebom L.A."/>
        </authorList>
    </citation>
    <scope>NUCLEOTIDE SEQUENCE [LARGE SCALE GENOMIC DNA]</scope>
    <source>
        <strain evidence="6 7">DSM 45524</strain>
    </source>
</reference>
<organism evidence="6 7">
    <name type="scientific">Mycobacteroides franklinii</name>
    <dbReference type="NCBI Taxonomy" id="948102"/>
    <lineage>
        <taxon>Bacteria</taxon>
        <taxon>Bacillati</taxon>
        <taxon>Actinomycetota</taxon>
        <taxon>Actinomycetes</taxon>
        <taxon>Mycobacteriales</taxon>
        <taxon>Mycobacteriaceae</taxon>
        <taxon>Mycobacteroides</taxon>
    </lineage>
</organism>
<accession>A0A4V3A6L4</accession>
<protein>
    <submittedName>
        <fullName evidence="6">Ammonium transporter</fullName>
    </submittedName>
</protein>
<evidence type="ECO:0000256" key="2">
    <source>
        <dbReference type="ARBA" id="ARBA00022692"/>
    </source>
</evidence>